<dbReference type="NCBIfam" id="TIGR00079">
    <property type="entry name" value="pept_deformyl"/>
    <property type="match status" value="1"/>
</dbReference>
<dbReference type="InterPro" id="IPR023635">
    <property type="entry name" value="Peptide_deformylase"/>
</dbReference>
<dbReference type="CDD" id="cd00487">
    <property type="entry name" value="Pep_deformylase"/>
    <property type="match status" value="1"/>
</dbReference>
<comment type="similarity">
    <text evidence="1 2">Belongs to the polypeptide deformylase family.</text>
</comment>
<dbReference type="EC" id="3.5.1.88" evidence="2"/>
<dbReference type="PRINTS" id="PR01576">
    <property type="entry name" value="PDEFORMYLASE"/>
</dbReference>
<dbReference type="Pfam" id="PF01327">
    <property type="entry name" value="Pep_deformylase"/>
    <property type="match status" value="1"/>
</dbReference>
<reference evidence="3 4" key="1">
    <citation type="submission" date="2018-05" db="EMBL/GenBank/DDBJ databases">
        <title>Genomic Encyclopedia of Type Strains, Phase IV (KMG-IV): sequencing the most valuable type-strain genomes for metagenomic binning, comparative biology and taxonomic classification.</title>
        <authorList>
            <person name="Goeker M."/>
        </authorList>
    </citation>
    <scope>NUCLEOTIDE SEQUENCE [LARGE SCALE GENOMIC DNA]</scope>
    <source>
        <strain evidence="3 4">DSM 103371</strain>
    </source>
</reference>
<dbReference type="NCBIfam" id="NF001159">
    <property type="entry name" value="PRK00150.1-3"/>
    <property type="match status" value="1"/>
</dbReference>
<evidence type="ECO:0000313" key="4">
    <source>
        <dbReference type="Proteomes" id="UP000245390"/>
    </source>
</evidence>
<feature type="binding site" evidence="2">
    <location>
        <position position="93"/>
    </location>
    <ligand>
        <name>Fe cation</name>
        <dbReference type="ChEBI" id="CHEBI:24875"/>
    </ligand>
</feature>
<dbReference type="InterPro" id="IPR036821">
    <property type="entry name" value="Peptide_deformylase_sf"/>
</dbReference>
<feature type="binding site" evidence="2">
    <location>
        <position position="135"/>
    </location>
    <ligand>
        <name>Fe cation</name>
        <dbReference type="ChEBI" id="CHEBI:24875"/>
    </ligand>
</feature>
<keyword evidence="2" id="KW-0479">Metal-binding</keyword>
<dbReference type="PANTHER" id="PTHR10458">
    <property type="entry name" value="PEPTIDE DEFORMYLASE"/>
    <property type="match status" value="1"/>
</dbReference>
<gene>
    <name evidence="2" type="primary">def</name>
    <name evidence="3" type="ORF">C8D95_10462</name>
</gene>
<comment type="catalytic activity">
    <reaction evidence="2">
        <text>N-terminal N-formyl-L-methionyl-[peptide] + H2O = N-terminal L-methionyl-[peptide] + formate</text>
        <dbReference type="Rhea" id="RHEA:24420"/>
        <dbReference type="Rhea" id="RHEA-COMP:10639"/>
        <dbReference type="Rhea" id="RHEA-COMP:10640"/>
        <dbReference type="ChEBI" id="CHEBI:15377"/>
        <dbReference type="ChEBI" id="CHEBI:15740"/>
        <dbReference type="ChEBI" id="CHEBI:49298"/>
        <dbReference type="ChEBI" id="CHEBI:64731"/>
        <dbReference type="EC" id="3.5.1.88"/>
    </reaction>
</comment>
<name>A0A316G613_9RHOB</name>
<keyword evidence="4" id="KW-1185">Reference proteome</keyword>
<protein>
    <recommendedName>
        <fullName evidence="2">Peptide deformylase</fullName>
        <shortName evidence="2">PDF</shortName>
        <ecNumber evidence="2">3.5.1.88</ecNumber>
    </recommendedName>
    <alternativeName>
        <fullName evidence="2">Polypeptide deformylase</fullName>
    </alternativeName>
</protein>
<sequence length="163" mass="18333">MIRSILRWPDPMLSRRCDPVGEIDDRVRTLAEDMLETMYDAPGRGLAAPQVGVPQRIFVMDCSWKDGRPEPKVVIDPEIVTFSERRATGPEGCLSIPGVTADVERATDIVLRWTDLEGISHEEALTGFEAICAQHEFDHLNGIVTFDRVSPEMRALLEAEYNH</sequence>
<dbReference type="AlphaFoldDB" id="A0A316G613"/>
<dbReference type="GO" id="GO:0046872">
    <property type="term" value="F:metal ion binding"/>
    <property type="evidence" value="ECO:0007669"/>
    <property type="project" value="UniProtKB-KW"/>
</dbReference>
<dbReference type="Gene3D" id="3.90.45.10">
    <property type="entry name" value="Peptide deformylase"/>
    <property type="match status" value="1"/>
</dbReference>
<dbReference type="GO" id="GO:0042586">
    <property type="term" value="F:peptide deformylase activity"/>
    <property type="evidence" value="ECO:0007669"/>
    <property type="project" value="UniProtKB-UniRule"/>
</dbReference>
<organism evidence="3 4">
    <name type="scientific">Silicimonas algicola</name>
    <dbReference type="NCBI Taxonomy" id="1826607"/>
    <lineage>
        <taxon>Bacteria</taxon>
        <taxon>Pseudomonadati</taxon>
        <taxon>Pseudomonadota</taxon>
        <taxon>Alphaproteobacteria</taxon>
        <taxon>Rhodobacterales</taxon>
        <taxon>Paracoccaceae</taxon>
    </lineage>
</organism>
<feature type="binding site" evidence="2">
    <location>
        <position position="139"/>
    </location>
    <ligand>
        <name>Fe cation</name>
        <dbReference type="ChEBI" id="CHEBI:24875"/>
    </ligand>
</feature>
<evidence type="ECO:0000313" key="3">
    <source>
        <dbReference type="EMBL" id="PWK56391.1"/>
    </source>
</evidence>
<evidence type="ECO:0000256" key="1">
    <source>
        <dbReference type="ARBA" id="ARBA00010759"/>
    </source>
</evidence>
<accession>A0A316G613</accession>
<comment type="cofactor">
    <cofactor evidence="2">
        <name>Fe(2+)</name>
        <dbReference type="ChEBI" id="CHEBI:29033"/>
    </cofactor>
    <text evidence="2">Binds 1 Fe(2+) ion.</text>
</comment>
<dbReference type="PANTHER" id="PTHR10458:SF22">
    <property type="entry name" value="PEPTIDE DEFORMYLASE"/>
    <property type="match status" value="1"/>
</dbReference>
<dbReference type="Proteomes" id="UP000245390">
    <property type="component" value="Unassembled WGS sequence"/>
</dbReference>
<evidence type="ECO:0000256" key="2">
    <source>
        <dbReference type="HAMAP-Rule" id="MF_00163"/>
    </source>
</evidence>
<keyword evidence="2" id="KW-0378">Hydrolase</keyword>
<feature type="active site" evidence="2">
    <location>
        <position position="136"/>
    </location>
</feature>
<dbReference type="HAMAP" id="MF_00163">
    <property type="entry name" value="Pep_deformylase"/>
    <property type="match status" value="1"/>
</dbReference>
<dbReference type="SUPFAM" id="SSF56420">
    <property type="entry name" value="Peptide deformylase"/>
    <property type="match status" value="1"/>
</dbReference>
<comment type="caution">
    <text evidence="3">The sequence shown here is derived from an EMBL/GenBank/DDBJ whole genome shotgun (WGS) entry which is preliminary data.</text>
</comment>
<proteinExistence type="inferred from homology"/>
<dbReference type="GO" id="GO:0006412">
    <property type="term" value="P:translation"/>
    <property type="evidence" value="ECO:0007669"/>
    <property type="project" value="UniProtKB-UniRule"/>
</dbReference>
<keyword evidence="2" id="KW-0408">Iron</keyword>
<dbReference type="PIRSF" id="PIRSF004749">
    <property type="entry name" value="Pep_def"/>
    <property type="match status" value="1"/>
</dbReference>
<comment type="function">
    <text evidence="2">Removes the formyl group from the N-terminal Met of newly synthesized proteins. Requires at least a dipeptide for an efficient rate of reaction. N-terminal L-methionine is a prerequisite for activity but the enzyme has broad specificity at other positions.</text>
</comment>
<dbReference type="EMBL" id="QGGV01000004">
    <property type="protein sequence ID" value="PWK56391.1"/>
    <property type="molecule type" value="Genomic_DNA"/>
</dbReference>
<keyword evidence="2" id="KW-0648">Protein biosynthesis</keyword>
<dbReference type="RefSeq" id="WP_282957632.1">
    <property type="nucleotide sequence ID" value="NZ_QGGV01000004.1"/>
</dbReference>